<dbReference type="RefSeq" id="WP_015763447.1">
    <property type="nucleotide sequence ID" value="NZ_CP039375.1"/>
</dbReference>
<evidence type="ECO:0000313" key="4">
    <source>
        <dbReference type="Proteomes" id="UP000297053"/>
    </source>
</evidence>
<gene>
    <name evidence="3" type="ORF">E5139_15620</name>
</gene>
<evidence type="ECO:0000256" key="2">
    <source>
        <dbReference type="SAM" id="MobiDB-lite"/>
    </source>
</evidence>
<keyword evidence="1" id="KW-0175">Coiled coil</keyword>
<feature type="region of interest" description="Disordered" evidence="2">
    <location>
        <begin position="114"/>
        <end position="209"/>
    </location>
</feature>
<dbReference type="EMBL" id="CP039375">
    <property type="protein sequence ID" value="QCD67002.1"/>
    <property type="molecule type" value="Genomic_DNA"/>
</dbReference>
<name>A0A4D6KHX3_9EURY</name>
<feature type="coiled-coil region" evidence="1">
    <location>
        <begin position="285"/>
        <end position="391"/>
    </location>
</feature>
<organism evidence="3 4">
    <name type="scientific">Halomicrobium mukohataei</name>
    <dbReference type="NCBI Taxonomy" id="57705"/>
    <lineage>
        <taxon>Archaea</taxon>
        <taxon>Methanobacteriati</taxon>
        <taxon>Methanobacteriota</taxon>
        <taxon>Stenosarchaea group</taxon>
        <taxon>Halobacteria</taxon>
        <taxon>Halobacteriales</taxon>
        <taxon>Haloarculaceae</taxon>
        <taxon>Halomicrobium</taxon>
    </lineage>
</organism>
<evidence type="ECO:0000313" key="3">
    <source>
        <dbReference type="EMBL" id="QCD67002.1"/>
    </source>
</evidence>
<feature type="compositionally biased region" description="Basic and acidic residues" evidence="2">
    <location>
        <begin position="162"/>
        <end position="182"/>
    </location>
</feature>
<accession>A0A4D6KHX3</accession>
<dbReference type="KEGG" id="halz:E5139_15620"/>
<feature type="compositionally biased region" description="Acidic residues" evidence="2">
    <location>
        <begin position="183"/>
        <end position="193"/>
    </location>
</feature>
<dbReference type="GeneID" id="42180399"/>
<dbReference type="AlphaFoldDB" id="A0A4D6KHX3"/>
<proteinExistence type="predicted"/>
<reference evidence="3 4" key="2">
    <citation type="submission" date="2019-04" db="EMBL/GenBank/DDBJ databases">
        <authorList>
            <person name="Yang S."/>
            <person name="Wei W."/>
        </authorList>
    </citation>
    <scope>NUCLEOTIDE SEQUENCE [LARGE SCALE GENOMIC DNA]</scope>
    <source>
        <strain evidence="4">ZP60</strain>
    </source>
</reference>
<sequence>MSDSQAYEEITVVSDGVTVTKRYEADEFPVPAIAFKFASSRTEPVSVRLTDVVPEDVAVEDLGFHPEYGSEFWTIDDDEIAFERELEPESEYTTVYGIRATGTDNVEQFLTEPQIDRIDPPLEDDGGELVGEGSDAVKDVISGDADSVPGLEESDDEDIETLDLKDPNNEGQQRRAAERTPEETDGDAEEASEDGSAQQAANNGTASSVEVEGGSLVAAMANELRNNEVRKEDVQILRKAFDLASDDGSVTARLDKLQKDVSDVVAYTDALEEFLDENGTGEQLIDEFESEVEQFRSEVEEFESELASVKSTAAENGAQIDGLADGVEQIDESVDDVTDDVSELESTLDGVQDDLEEIREEMADAGVESQIEEIDEEIAELKEWREQLSSVIGGGD</sequence>
<protein>
    <submittedName>
        <fullName evidence="3">Uncharacterized protein</fullName>
    </submittedName>
</protein>
<dbReference type="Gene3D" id="1.10.287.1490">
    <property type="match status" value="1"/>
</dbReference>
<dbReference type="OMA" id="WDINENR"/>
<feature type="compositionally biased region" description="Acidic residues" evidence="2">
    <location>
        <begin position="152"/>
        <end position="161"/>
    </location>
</feature>
<dbReference type="Proteomes" id="UP000297053">
    <property type="component" value="Chromosome"/>
</dbReference>
<feature type="compositionally biased region" description="Polar residues" evidence="2">
    <location>
        <begin position="195"/>
        <end position="208"/>
    </location>
</feature>
<evidence type="ECO:0000256" key="1">
    <source>
        <dbReference type="SAM" id="Coils"/>
    </source>
</evidence>
<reference evidence="3 4" key="1">
    <citation type="submission" date="2019-04" db="EMBL/GenBank/DDBJ databases">
        <title>Complete genome sequence of Arthrobacter sp. ZXY-2 associated with effective atrazine degradation and salt adaptation.</title>
        <authorList>
            <person name="Zhao X."/>
        </authorList>
    </citation>
    <scope>NUCLEOTIDE SEQUENCE [LARGE SCALE GENOMIC DNA]</scope>
    <source>
        <strain evidence="4">ZP60</strain>
    </source>
</reference>